<gene>
    <name evidence="2" type="primary">fetA_6</name>
    <name evidence="2" type="ORF">SDC9_128825</name>
</gene>
<dbReference type="GO" id="GO:0016887">
    <property type="term" value="F:ATP hydrolysis activity"/>
    <property type="evidence" value="ECO:0007669"/>
    <property type="project" value="InterPro"/>
</dbReference>
<dbReference type="Pfam" id="PF00005">
    <property type="entry name" value="ABC_tran"/>
    <property type="match status" value="1"/>
</dbReference>
<accession>A0A645CY60</accession>
<sequence length="125" mass="14276">MDNISFPYSIRGSKVDLQRVEELFLLFNLDKEYLTKDIKNLSGGEKQRIALIRTLLFKPEILLLDEVTSALDTGNTLIVENVIKSLNQNGTTIIWITHNPEQSKRTANKILTIEYGEIKSLEVLK</sequence>
<dbReference type="EMBL" id="VSSQ01031025">
    <property type="protein sequence ID" value="MPM81768.1"/>
    <property type="molecule type" value="Genomic_DNA"/>
</dbReference>
<dbReference type="GO" id="GO:0005524">
    <property type="term" value="F:ATP binding"/>
    <property type="evidence" value="ECO:0007669"/>
    <property type="project" value="UniProtKB-KW"/>
</dbReference>
<keyword evidence="2" id="KW-0378">Hydrolase</keyword>
<evidence type="ECO:0000313" key="2">
    <source>
        <dbReference type="EMBL" id="MPM81768.1"/>
    </source>
</evidence>
<dbReference type="EC" id="3.6.3.-" evidence="2"/>
<evidence type="ECO:0000259" key="1">
    <source>
        <dbReference type="Pfam" id="PF00005"/>
    </source>
</evidence>
<proteinExistence type="predicted"/>
<dbReference type="Gene3D" id="3.40.50.300">
    <property type="entry name" value="P-loop containing nucleotide triphosphate hydrolases"/>
    <property type="match status" value="1"/>
</dbReference>
<organism evidence="2">
    <name type="scientific">bioreactor metagenome</name>
    <dbReference type="NCBI Taxonomy" id="1076179"/>
    <lineage>
        <taxon>unclassified sequences</taxon>
        <taxon>metagenomes</taxon>
        <taxon>ecological metagenomes</taxon>
    </lineage>
</organism>
<dbReference type="InterPro" id="IPR027417">
    <property type="entry name" value="P-loop_NTPase"/>
</dbReference>
<keyword evidence="2" id="KW-0067">ATP-binding</keyword>
<name>A0A645CY60_9ZZZZ</name>
<dbReference type="AlphaFoldDB" id="A0A645CY60"/>
<feature type="domain" description="ABC transporter" evidence="1">
    <location>
        <begin position="15"/>
        <end position="69"/>
    </location>
</feature>
<reference evidence="2" key="1">
    <citation type="submission" date="2019-08" db="EMBL/GenBank/DDBJ databases">
        <authorList>
            <person name="Kucharzyk K."/>
            <person name="Murdoch R.W."/>
            <person name="Higgins S."/>
            <person name="Loffler F."/>
        </authorList>
    </citation>
    <scope>NUCLEOTIDE SEQUENCE</scope>
</reference>
<dbReference type="SUPFAM" id="SSF52540">
    <property type="entry name" value="P-loop containing nucleoside triphosphate hydrolases"/>
    <property type="match status" value="1"/>
</dbReference>
<protein>
    <submittedName>
        <fullName evidence="2">Putative iron export ATP-binding protein FetA</fullName>
        <ecNumber evidence="2">3.6.3.-</ecNumber>
    </submittedName>
</protein>
<comment type="caution">
    <text evidence="2">The sequence shown here is derived from an EMBL/GenBank/DDBJ whole genome shotgun (WGS) entry which is preliminary data.</text>
</comment>
<dbReference type="PANTHER" id="PTHR43423:SF1">
    <property type="entry name" value="ABC TRANSPORTER I FAMILY MEMBER 17"/>
    <property type="match status" value="1"/>
</dbReference>
<keyword evidence="2" id="KW-0547">Nucleotide-binding</keyword>
<dbReference type="InterPro" id="IPR003439">
    <property type="entry name" value="ABC_transporter-like_ATP-bd"/>
</dbReference>
<dbReference type="PANTHER" id="PTHR43423">
    <property type="entry name" value="ABC TRANSPORTER I FAMILY MEMBER 17"/>
    <property type="match status" value="1"/>
</dbReference>